<proteinExistence type="predicted"/>
<keyword evidence="3" id="KW-1185">Reference proteome</keyword>
<dbReference type="Pfam" id="PF12274">
    <property type="entry name" value="DUF3615"/>
    <property type="match status" value="1"/>
</dbReference>
<dbReference type="PANTHER" id="PTHR33326">
    <property type="entry name" value="OS05G0543800 PROTEIN"/>
    <property type="match status" value="1"/>
</dbReference>
<dbReference type="Proteomes" id="UP001341281">
    <property type="component" value="Chromosome 01"/>
</dbReference>
<dbReference type="PANTHER" id="PTHR33326:SF45">
    <property type="entry name" value="OS05G0477500 PROTEIN"/>
    <property type="match status" value="1"/>
</dbReference>
<organism evidence="2 3">
    <name type="scientific">Paspalum notatum var. saurae</name>
    <dbReference type="NCBI Taxonomy" id="547442"/>
    <lineage>
        <taxon>Eukaryota</taxon>
        <taxon>Viridiplantae</taxon>
        <taxon>Streptophyta</taxon>
        <taxon>Embryophyta</taxon>
        <taxon>Tracheophyta</taxon>
        <taxon>Spermatophyta</taxon>
        <taxon>Magnoliopsida</taxon>
        <taxon>Liliopsida</taxon>
        <taxon>Poales</taxon>
        <taxon>Poaceae</taxon>
        <taxon>PACMAD clade</taxon>
        <taxon>Panicoideae</taxon>
        <taxon>Andropogonodae</taxon>
        <taxon>Paspaleae</taxon>
        <taxon>Paspalinae</taxon>
        <taxon>Paspalum</taxon>
    </lineage>
</organism>
<accession>A0AAQ3PFS3</accession>
<reference evidence="2 3" key="1">
    <citation type="submission" date="2024-02" db="EMBL/GenBank/DDBJ databases">
        <title>High-quality chromosome-scale genome assembly of Pensacola bahiagrass (Paspalum notatum Flugge var. saurae).</title>
        <authorList>
            <person name="Vega J.M."/>
            <person name="Podio M."/>
            <person name="Orjuela J."/>
            <person name="Siena L.A."/>
            <person name="Pessino S.C."/>
            <person name="Combes M.C."/>
            <person name="Mariac C."/>
            <person name="Albertini E."/>
            <person name="Pupilli F."/>
            <person name="Ortiz J.P.A."/>
            <person name="Leblanc O."/>
        </authorList>
    </citation>
    <scope>NUCLEOTIDE SEQUENCE [LARGE SCALE GENOMIC DNA]</scope>
    <source>
        <strain evidence="2">R1</strain>
        <tissue evidence="2">Leaf</tissue>
    </source>
</reference>
<evidence type="ECO:0000259" key="1">
    <source>
        <dbReference type="Pfam" id="PF12274"/>
    </source>
</evidence>
<sequence length="135" mass="15168">IKFELLDVMPVIMMIESCRLYTHMNFTAKSNKEGSSEQIFFAELHNCSKRRTPSGFFVICCEPLGSDTIAWCSEEAAGLFTAVGHNGFQVDGGPVVRKNMDFTRCFACTTLMLHPRGHKYIAGHCNVPYIYNNTC</sequence>
<dbReference type="EMBL" id="CP144745">
    <property type="protein sequence ID" value="WVZ50024.1"/>
    <property type="molecule type" value="Genomic_DNA"/>
</dbReference>
<name>A0AAQ3PFS3_PASNO</name>
<feature type="non-terminal residue" evidence="2">
    <location>
        <position position="1"/>
    </location>
</feature>
<gene>
    <name evidence="2" type="ORF">U9M48_001323</name>
</gene>
<protein>
    <recommendedName>
        <fullName evidence="1">DUF3615 domain-containing protein</fullName>
    </recommendedName>
</protein>
<feature type="domain" description="DUF3615" evidence="1">
    <location>
        <begin position="2"/>
        <end position="115"/>
    </location>
</feature>
<dbReference type="AlphaFoldDB" id="A0AAQ3PFS3"/>
<evidence type="ECO:0000313" key="3">
    <source>
        <dbReference type="Proteomes" id="UP001341281"/>
    </source>
</evidence>
<dbReference type="InterPro" id="IPR022059">
    <property type="entry name" value="DUF3615"/>
</dbReference>
<evidence type="ECO:0000313" key="2">
    <source>
        <dbReference type="EMBL" id="WVZ50024.1"/>
    </source>
</evidence>